<sequence>MELLSEFQPVFFVRVRACNLGLVPSIITHIDHEVLPTGVVGVHRCSPFEMRSGPKSHLGCRQCKKRKVKCDEKTPACSACIRRREACSYLDVTQQHASHVKASTASAASEQRSQCPPEPSWYTPTLDIDLTHYYLMHTCRTIMFDPRRRSFWREIIFPLSFDSTAPDEPDLTVLHGHLATAALHKIAVANPSPSLQERYIACAADRQSKAVSTLIRMLDAPSPKNAPALFTLSVLVTIWAFASRSLPAELNTISISRLALRDGHEPHPEAQHACQHDGKASPPTLVPHRWHLENLVTIIHVTQGIRAITLGCSAWLRDLSPEFSHMMTMPGPPGPATPDSLAALLALEAHVRATQPARDVEMYITEIRRVEVMLALQLDAETRESLLGWLAGLDQAYVRVLAAGEQAALAILAFWAGTFYTMDDRWWARGWAVGLVEEVYAAVDEKWRVYLEWPLGAIGRLELREIT</sequence>
<dbReference type="EMBL" id="ML996566">
    <property type="protein sequence ID" value="KAF2761725.1"/>
    <property type="molecule type" value="Genomic_DNA"/>
</dbReference>
<dbReference type="SMART" id="SM00066">
    <property type="entry name" value="GAL4"/>
    <property type="match status" value="1"/>
</dbReference>
<dbReference type="OrthoDB" id="4937900at2759"/>
<feature type="domain" description="Zn(2)-C6 fungal-type" evidence="2">
    <location>
        <begin position="59"/>
        <end position="89"/>
    </location>
</feature>
<accession>A0A6A6WHZ8</accession>
<dbReference type="InterPro" id="IPR001138">
    <property type="entry name" value="Zn2Cys6_DnaBD"/>
</dbReference>
<dbReference type="PROSITE" id="PS50048">
    <property type="entry name" value="ZN2_CY6_FUNGAL_2"/>
    <property type="match status" value="1"/>
</dbReference>
<dbReference type="PANTHER" id="PTHR47784">
    <property type="entry name" value="STEROL UPTAKE CONTROL PROTEIN 2"/>
    <property type="match status" value="1"/>
</dbReference>
<dbReference type="PANTHER" id="PTHR47784:SF5">
    <property type="entry name" value="STEROL UPTAKE CONTROL PROTEIN 2"/>
    <property type="match status" value="1"/>
</dbReference>
<dbReference type="InterPro" id="IPR036864">
    <property type="entry name" value="Zn2-C6_fun-type_DNA-bd_sf"/>
</dbReference>
<protein>
    <recommendedName>
        <fullName evidence="2">Zn(2)-C6 fungal-type domain-containing protein</fullName>
    </recommendedName>
</protein>
<keyword evidence="4" id="KW-1185">Reference proteome</keyword>
<organism evidence="3 4">
    <name type="scientific">Pseudovirgaria hyperparasitica</name>
    <dbReference type="NCBI Taxonomy" id="470096"/>
    <lineage>
        <taxon>Eukaryota</taxon>
        <taxon>Fungi</taxon>
        <taxon>Dikarya</taxon>
        <taxon>Ascomycota</taxon>
        <taxon>Pezizomycotina</taxon>
        <taxon>Dothideomycetes</taxon>
        <taxon>Dothideomycetes incertae sedis</taxon>
        <taxon>Acrospermales</taxon>
        <taxon>Acrospermaceae</taxon>
        <taxon>Pseudovirgaria</taxon>
    </lineage>
</organism>
<dbReference type="CDD" id="cd00067">
    <property type="entry name" value="GAL4"/>
    <property type="match status" value="1"/>
</dbReference>
<dbReference type="RefSeq" id="XP_033604176.1">
    <property type="nucleotide sequence ID" value="XM_033745179.1"/>
</dbReference>
<gene>
    <name evidence="3" type="ORF">EJ05DRAFT_482568</name>
</gene>
<dbReference type="PROSITE" id="PS00463">
    <property type="entry name" value="ZN2_CY6_FUNGAL_1"/>
    <property type="match status" value="1"/>
</dbReference>
<dbReference type="GO" id="GO:0001228">
    <property type="term" value="F:DNA-binding transcription activator activity, RNA polymerase II-specific"/>
    <property type="evidence" value="ECO:0007669"/>
    <property type="project" value="TreeGrafter"/>
</dbReference>
<dbReference type="InterPro" id="IPR053157">
    <property type="entry name" value="Sterol_Uptake_Regulator"/>
</dbReference>
<dbReference type="AlphaFoldDB" id="A0A6A6WHZ8"/>
<dbReference type="GeneID" id="54486233"/>
<dbReference type="GO" id="GO:0008270">
    <property type="term" value="F:zinc ion binding"/>
    <property type="evidence" value="ECO:0007669"/>
    <property type="project" value="InterPro"/>
</dbReference>
<dbReference type="Gene3D" id="4.10.240.10">
    <property type="entry name" value="Zn(2)-C6 fungal-type DNA-binding domain"/>
    <property type="match status" value="1"/>
</dbReference>
<proteinExistence type="predicted"/>
<name>A0A6A6WHZ8_9PEZI</name>
<keyword evidence="1" id="KW-0539">Nucleus</keyword>
<dbReference type="Proteomes" id="UP000799437">
    <property type="component" value="Unassembled WGS sequence"/>
</dbReference>
<evidence type="ECO:0000313" key="3">
    <source>
        <dbReference type="EMBL" id="KAF2761725.1"/>
    </source>
</evidence>
<evidence type="ECO:0000313" key="4">
    <source>
        <dbReference type="Proteomes" id="UP000799437"/>
    </source>
</evidence>
<evidence type="ECO:0000259" key="2">
    <source>
        <dbReference type="PROSITE" id="PS50048"/>
    </source>
</evidence>
<dbReference type="SUPFAM" id="SSF57701">
    <property type="entry name" value="Zn2/Cys6 DNA-binding domain"/>
    <property type="match status" value="1"/>
</dbReference>
<dbReference type="Pfam" id="PF00172">
    <property type="entry name" value="Zn_clus"/>
    <property type="match status" value="1"/>
</dbReference>
<evidence type="ECO:0000256" key="1">
    <source>
        <dbReference type="ARBA" id="ARBA00023242"/>
    </source>
</evidence>
<reference evidence="3" key="1">
    <citation type="journal article" date="2020" name="Stud. Mycol.">
        <title>101 Dothideomycetes genomes: a test case for predicting lifestyles and emergence of pathogens.</title>
        <authorList>
            <person name="Haridas S."/>
            <person name="Albert R."/>
            <person name="Binder M."/>
            <person name="Bloem J."/>
            <person name="Labutti K."/>
            <person name="Salamov A."/>
            <person name="Andreopoulos B."/>
            <person name="Baker S."/>
            <person name="Barry K."/>
            <person name="Bills G."/>
            <person name="Bluhm B."/>
            <person name="Cannon C."/>
            <person name="Castanera R."/>
            <person name="Culley D."/>
            <person name="Daum C."/>
            <person name="Ezra D."/>
            <person name="Gonzalez J."/>
            <person name="Henrissat B."/>
            <person name="Kuo A."/>
            <person name="Liang C."/>
            <person name="Lipzen A."/>
            <person name="Lutzoni F."/>
            <person name="Magnuson J."/>
            <person name="Mondo S."/>
            <person name="Nolan M."/>
            <person name="Ohm R."/>
            <person name="Pangilinan J."/>
            <person name="Park H.-J."/>
            <person name="Ramirez L."/>
            <person name="Alfaro M."/>
            <person name="Sun H."/>
            <person name="Tritt A."/>
            <person name="Yoshinaga Y."/>
            <person name="Zwiers L.-H."/>
            <person name="Turgeon B."/>
            <person name="Goodwin S."/>
            <person name="Spatafora J."/>
            <person name="Crous P."/>
            <person name="Grigoriev I."/>
        </authorList>
    </citation>
    <scope>NUCLEOTIDE SEQUENCE</scope>
    <source>
        <strain evidence="3">CBS 121739</strain>
    </source>
</reference>